<protein>
    <submittedName>
        <fullName evidence="7">Putative secreted protein (Por secretion system target)</fullName>
    </submittedName>
</protein>
<name>A0A316DEQ9_9BACT</name>
<feature type="region of interest" description="Disordered" evidence="5">
    <location>
        <begin position="267"/>
        <end position="288"/>
    </location>
</feature>
<comment type="caution">
    <text evidence="7">The sequence shown here is derived from an EMBL/GenBank/DDBJ whole genome shotgun (WGS) entry which is preliminary data.</text>
</comment>
<dbReference type="InterPro" id="IPR013783">
    <property type="entry name" value="Ig-like_fold"/>
</dbReference>
<feature type="domain" description="HYR" evidence="6">
    <location>
        <begin position="532"/>
        <end position="612"/>
    </location>
</feature>
<feature type="compositionally biased region" description="Polar residues" evidence="5">
    <location>
        <begin position="267"/>
        <end position="276"/>
    </location>
</feature>
<accession>A0A316DEQ9</accession>
<evidence type="ECO:0000259" key="6">
    <source>
        <dbReference type="PROSITE" id="PS50825"/>
    </source>
</evidence>
<dbReference type="OrthoDB" id="9773411at2"/>
<evidence type="ECO:0000256" key="4">
    <source>
        <dbReference type="ARBA" id="ARBA00022737"/>
    </source>
</evidence>
<keyword evidence="3" id="KW-0732">Signal</keyword>
<dbReference type="AlphaFoldDB" id="A0A316DEQ9"/>
<dbReference type="InterPro" id="IPR033764">
    <property type="entry name" value="Sdr_B"/>
</dbReference>
<evidence type="ECO:0000313" key="8">
    <source>
        <dbReference type="Proteomes" id="UP000245489"/>
    </source>
</evidence>
<dbReference type="InterPro" id="IPR043555">
    <property type="entry name" value="SRPX-like"/>
</dbReference>
<feature type="non-terminal residue" evidence="7">
    <location>
        <position position="1"/>
    </location>
</feature>
<dbReference type="Gene3D" id="2.60.40.10">
    <property type="entry name" value="Immunoglobulins"/>
    <property type="match status" value="3"/>
</dbReference>
<gene>
    <name evidence="7" type="ORF">LV89_04806</name>
</gene>
<dbReference type="InterPro" id="IPR003410">
    <property type="entry name" value="HYR_dom"/>
</dbReference>
<evidence type="ECO:0000256" key="2">
    <source>
        <dbReference type="ARBA" id="ARBA00022525"/>
    </source>
</evidence>
<dbReference type="RefSeq" id="WP_146199256.1">
    <property type="nucleotide sequence ID" value="NZ_QGGO01000047.1"/>
</dbReference>
<dbReference type="Pfam" id="PF02494">
    <property type="entry name" value="HYR"/>
    <property type="match status" value="2"/>
</dbReference>
<organism evidence="7 8">
    <name type="scientific">Arcicella aurantiaca</name>
    <dbReference type="NCBI Taxonomy" id="591202"/>
    <lineage>
        <taxon>Bacteria</taxon>
        <taxon>Pseudomonadati</taxon>
        <taxon>Bacteroidota</taxon>
        <taxon>Cytophagia</taxon>
        <taxon>Cytophagales</taxon>
        <taxon>Flectobacillaceae</taxon>
        <taxon>Arcicella</taxon>
    </lineage>
</organism>
<evidence type="ECO:0000256" key="1">
    <source>
        <dbReference type="ARBA" id="ARBA00004613"/>
    </source>
</evidence>
<sequence>ITDGGKIQADETLCGGGTPSKITNVTLPSGGDANVGIEYLWLQTTSLSNGACPLNIVGQNLYTAIPNSNTADYQPSAITQTTCYIRCSRRAGCTDYIGGESNTVKKTVSSSFTAIASTSTNTICAGAPVSITLSTTATGTVTYSWAGPNGFTANTKDVVIASSTAANNGVYTVTVSNGTGCSAVATVNVKVANCLKLGDSVFNDKNNNGKQDAGETGISGVTVKLYDNANNLVGTTTTDANGKYLFSNLSAGDYVVEISAPTGYKSSTGTVGSATGPTEPAVDPDNNVDGDDNGTTVSGQTIRTQPVTLTVAGGDNLTVDFGLFKPAQIGDYVFRDLNGDGIQDAGEGGVSGVTVKLYDSANNVIATTTTDANGKYLFDNLIAGNYTVEFVKSTIGSGFNFSPKGATTSDKDSDADLTTGKTAVITLTEGQVNKDIDAGVTTPCDTDTTPPVLSACPADVLIKTRGTSATITWTEPTATDNCGTVVVSSTSVSGSQFPVGTTTVIYTATDAKGNKTTCSFVVNVVKIVTCDVDTQAPVFYDCPTDISVVTTGTTAVVLWDHPAVGDNCGIPTITYNFEPGMSFPVGVTTVTYKAVDAKGNTSYCSFKVTVTKKTTTSALTGAISARVAAVEEVTLADNVTIYPNPSNADCAIELSAELMRANKSVEVSILSTAGSIEFSQTATGSERTSVKVPVENMPSGTYFVNVGLENGRMIIKKLQIVK</sequence>
<dbReference type="InterPro" id="IPR026444">
    <property type="entry name" value="Secre_tail"/>
</dbReference>
<evidence type="ECO:0000256" key="5">
    <source>
        <dbReference type="SAM" id="MobiDB-lite"/>
    </source>
</evidence>
<comment type="subcellular location">
    <subcellularLocation>
        <location evidence="1">Secreted</location>
    </subcellularLocation>
</comment>
<dbReference type="Pfam" id="PF18962">
    <property type="entry name" value="Por_Secre_tail"/>
    <property type="match status" value="1"/>
</dbReference>
<evidence type="ECO:0000313" key="7">
    <source>
        <dbReference type="EMBL" id="PWK16691.1"/>
    </source>
</evidence>
<dbReference type="GO" id="GO:0005576">
    <property type="term" value="C:extracellular region"/>
    <property type="evidence" value="ECO:0007669"/>
    <property type="project" value="UniProtKB-SubCell"/>
</dbReference>
<dbReference type="Pfam" id="PF17210">
    <property type="entry name" value="SdrD_B"/>
    <property type="match status" value="2"/>
</dbReference>
<reference evidence="7 8" key="1">
    <citation type="submission" date="2018-05" db="EMBL/GenBank/DDBJ databases">
        <title>Genomic Encyclopedia of Archaeal and Bacterial Type Strains, Phase II (KMG-II): from individual species to whole genera.</title>
        <authorList>
            <person name="Goeker M."/>
        </authorList>
    </citation>
    <scope>NUCLEOTIDE SEQUENCE [LARGE SCALE GENOMIC DNA]</scope>
    <source>
        <strain evidence="7 8">DSM 22214</strain>
    </source>
</reference>
<dbReference type="EMBL" id="QGGO01000047">
    <property type="protein sequence ID" value="PWK16691.1"/>
    <property type="molecule type" value="Genomic_DNA"/>
</dbReference>
<dbReference type="SUPFAM" id="SSF49299">
    <property type="entry name" value="PKD domain"/>
    <property type="match status" value="1"/>
</dbReference>
<feature type="domain" description="HYR" evidence="6">
    <location>
        <begin position="446"/>
        <end position="526"/>
    </location>
</feature>
<keyword evidence="4" id="KW-0677">Repeat</keyword>
<keyword evidence="2" id="KW-0964">Secreted</keyword>
<dbReference type="PANTHER" id="PTHR46343">
    <property type="entry name" value="HYR DOMAIN-CONTAINING PROTEIN"/>
    <property type="match status" value="1"/>
</dbReference>
<dbReference type="SUPFAM" id="SSF117074">
    <property type="entry name" value="Hypothetical protein PA1324"/>
    <property type="match status" value="2"/>
</dbReference>
<keyword evidence="8" id="KW-1185">Reference proteome</keyword>
<proteinExistence type="predicted"/>
<evidence type="ECO:0000256" key="3">
    <source>
        <dbReference type="ARBA" id="ARBA00022729"/>
    </source>
</evidence>
<dbReference type="InterPro" id="IPR035986">
    <property type="entry name" value="PKD_dom_sf"/>
</dbReference>
<dbReference type="Proteomes" id="UP000245489">
    <property type="component" value="Unassembled WGS sequence"/>
</dbReference>
<dbReference type="PROSITE" id="PS50825">
    <property type="entry name" value="HYR"/>
    <property type="match status" value="2"/>
</dbReference>
<dbReference type="PANTHER" id="PTHR46343:SF2">
    <property type="entry name" value="SUSHI_VON WILLEBRAND FACTOR TYPE A_EGF_PENTRAXIN DOMAIN-CONTAINING 1"/>
    <property type="match status" value="1"/>
</dbReference>
<dbReference type="NCBIfam" id="TIGR04183">
    <property type="entry name" value="Por_Secre_tail"/>
    <property type="match status" value="1"/>
</dbReference>